<dbReference type="InterPro" id="IPR011030">
    <property type="entry name" value="Lipovitellin_superhlx_dom"/>
</dbReference>
<dbReference type="GO" id="GO:0034359">
    <property type="term" value="C:mature chylomicron"/>
    <property type="evidence" value="ECO:0007669"/>
    <property type="project" value="TreeGrafter"/>
</dbReference>
<dbReference type="InterPro" id="IPR015819">
    <property type="entry name" value="Lipid_transp_b-sht_shell"/>
</dbReference>
<feature type="domain" description="Vitellogenin" evidence="3">
    <location>
        <begin position="24"/>
        <end position="525"/>
    </location>
</feature>
<dbReference type="InterPro" id="IPR001747">
    <property type="entry name" value="Vitellogenin_N"/>
</dbReference>
<dbReference type="GO" id="GO:0034362">
    <property type="term" value="C:low-density lipoprotein particle"/>
    <property type="evidence" value="ECO:0007669"/>
    <property type="project" value="TreeGrafter"/>
</dbReference>
<dbReference type="GO" id="GO:0034361">
    <property type="term" value="C:very-low-density lipoprotein particle"/>
    <property type="evidence" value="ECO:0007669"/>
    <property type="project" value="TreeGrafter"/>
</dbReference>
<keyword evidence="1" id="KW-0732">Signal</keyword>
<dbReference type="PANTHER" id="PTHR13769:SF6">
    <property type="entry name" value="APOLIPOPROTEIN B-100"/>
    <property type="match status" value="1"/>
</dbReference>
<sequence>MLPPRPVLYLHITLRYLIAVVSRFKTYRKYLYTYSTESRNGVVGTANLRNGPKVTCKVEIKVPQACSFIMHTTDCAVSEVSVMDPQGQPHLLKLFKICRVIAVFRNPLKFTVENAVNVELFSAQDEPVNILNIKRGIVSALLSPDTKESRSVMVCLYTLWKNNNSTVHGLCQTAHQVNADDVSVTRDLSQCDQFYGRELTKIQCFLFFQRHPMSKLITSNQECNYQFDNKGKHITAVLCTEKHVFLPFSGNGMSSVITQELNFQNSKRINNRDFGESCCVVLWFTSSPVQTKDAAVNILSELLALAGTDQGQKRTSLFHKLVSTMRALRNETLSETVTAMLDMSTWVTWQALFQCGTSECMSAMLQSIWKIDGLSSEVIGVMGQPMQDYGPSLASAVLRCAKRTDAPLLTQKAAIQAFRNIYINDEVCTKLSDISPVEKRVASYLVLMNNMDEATAKAIVDTVDDVTDEELKTFVVTHLNNMDKRGEGFEPAFKALWGEKGFVPDSFFKLLQKQVLNIFILHERDSVAYLEYLGSEIGYMKSAKSETSWTLCRRTSTSWSQRRPDFLPQHGNNIFFHSWFILNI</sequence>
<dbReference type="GO" id="GO:0120020">
    <property type="term" value="F:cholesterol transfer activity"/>
    <property type="evidence" value="ECO:0007669"/>
    <property type="project" value="TreeGrafter"/>
</dbReference>
<dbReference type="SUPFAM" id="SSF56968">
    <property type="entry name" value="Lipovitellin-phosvitin complex, beta-sheet shell regions"/>
    <property type="match status" value="1"/>
</dbReference>
<keyword evidence="5" id="KW-1185">Reference proteome</keyword>
<evidence type="ECO:0000313" key="4">
    <source>
        <dbReference type="Ensembl" id="ENSNMLP00000039502.1"/>
    </source>
</evidence>
<evidence type="ECO:0000259" key="3">
    <source>
        <dbReference type="PROSITE" id="PS51211"/>
    </source>
</evidence>
<dbReference type="GO" id="GO:0006642">
    <property type="term" value="P:triglyceride mobilization"/>
    <property type="evidence" value="ECO:0007669"/>
    <property type="project" value="TreeGrafter"/>
</dbReference>
<dbReference type="GO" id="GO:0030301">
    <property type="term" value="P:cholesterol transport"/>
    <property type="evidence" value="ECO:0007669"/>
    <property type="project" value="TreeGrafter"/>
</dbReference>
<comment type="caution">
    <text evidence="2">Lacks conserved residue(s) required for the propagation of feature annotation.</text>
</comment>
<dbReference type="GO" id="GO:0042953">
    <property type="term" value="P:lipoprotein transport"/>
    <property type="evidence" value="ECO:0007669"/>
    <property type="project" value="TreeGrafter"/>
</dbReference>
<proteinExistence type="predicted"/>
<dbReference type="Gene3D" id="2.30.230.10">
    <property type="entry name" value="Lipovitellin, beta-sheet shell regions, chain A"/>
    <property type="match status" value="1"/>
</dbReference>
<evidence type="ECO:0000313" key="5">
    <source>
        <dbReference type="Proteomes" id="UP000694523"/>
    </source>
</evidence>
<reference evidence="4" key="1">
    <citation type="submission" date="2025-08" db="UniProtKB">
        <authorList>
            <consortium name="Ensembl"/>
        </authorList>
    </citation>
    <scope>IDENTIFICATION</scope>
</reference>
<dbReference type="InterPro" id="IPR015816">
    <property type="entry name" value="Vitellinogen_b-sht_N"/>
</dbReference>
<dbReference type="SMART" id="SM00638">
    <property type="entry name" value="LPD_N"/>
    <property type="match status" value="1"/>
</dbReference>
<dbReference type="Proteomes" id="UP000694523">
    <property type="component" value="Unplaced"/>
</dbReference>
<dbReference type="PROSITE" id="PS51211">
    <property type="entry name" value="VITELLOGENIN"/>
    <property type="match status" value="1"/>
</dbReference>
<protein>
    <recommendedName>
        <fullName evidence="3">Vitellogenin domain-containing protein</fullName>
    </recommendedName>
</protein>
<reference evidence="4" key="2">
    <citation type="submission" date="2025-09" db="UniProtKB">
        <authorList>
            <consortium name="Ensembl"/>
        </authorList>
    </citation>
    <scope>IDENTIFICATION</scope>
</reference>
<dbReference type="GO" id="GO:0042632">
    <property type="term" value="P:cholesterol homeostasis"/>
    <property type="evidence" value="ECO:0007669"/>
    <property type="project" value="TreeGrafter"/>
</dbReference>
<dbReference type="InterPro" id="IPR052418">
    <property type="entry name" value="Apolipoprotein_B"/>
</dbReference>
<organism evidence="4 5">
    <name type="scientific">Neogobius melanostomus</name>
    <name type="common">round goby</name>
    <dbReference type="NCBI Taxonomy" id="47308"/>
    <lineage>
        <taxon>Eukaryota</taxon>
        <taxon>Metazoa</taxon>
        <taxon>Chordata</taxon>
        <taxon>Craniata</taxon>
        <taxon>Vertebrata</taxon>
        <taxon>Euteleostomi</taxon>
        <taxon>Actinopterygii</taxon>
        <taxon>Neopterygii</taxon>
        <taxon>Teleostei</taxon>
        <taxon>Neoteleostei</taxon>
        <taxon>Acanthomorphata</taxon>
        <taxon>Gobiaria</taxon>
        <taxon>Gobiiformes</taxon>
        <taxon>Gobioidei</taxon>
        <taxon>Gobiidae</taxon>
        <taxon>Benthophilinae</taxon>
        <taxon>Neogobiini</taxon>
        <taxon>Neogobius</taxon>
    </lineage>
</organism>
<accession>A0A8C6UW89</accession>
<name>A0A8C6UW89_9GOBI</name>
<evidence type="ECO:0000256" key="2">
    <source>
        <dbReference type="PROSITE-ProRule" id="PRU00557"/>
    </source>
</evidence>
<evidence type="ECO:0000256" key="1">
    <source>
        <dbReference type="ARBA" id="ARBA00022729"/>
    </source>
</evidence>
<dbReference type="Gene3D" id="1.25.10.20">
    <property type="entry name" value="Vitellinogen, superhelical"/>
    <property type="match status" value="2"/>
</dbReference>
<dbReference type="Pfam" id="PF01347">
    <property type="entry name" value="Vitellogenin_N"/>
    <property type="match status" value="1"/>
</dbReference>
<dbReference type="PANTHER" id="PTHR13769">
    <property type="entry name" value="APOLIPOPROTEIN B"/>
    <property type="match status" value="1"/>
</dbReference>
<dbReference type="GO" id="GO:0050750">
    <property type="term" value="F:low-density lipoprotein particle receptor binding"/>
    <property type="evidence" value="ECO:0007669"/>
    <property type="project" value="TreeGrafter"/>
</dbReference>
<dbReference type="AlphaFoldDB" id="A0A8C6UW89"/>
<dbReference type="Ensembl" id="ENSNMLT00000043949.1">
    <property type="protein sequence ID" value="ENSNMLP00000039502.1"/>
    <property type="gene ID" value="ENSNMLG00000024328.1"/>
</dbReference>
<dbReference type="SUPFAM" id="SSF48431">
    <property type="entry name" value="Lipovitellin-phosvitin complex, superhelical domain"/>
    <property type="match status" value="1"/>
</dbReference>